<dbReference type="PANTHER" id="PTHR25465:SF5">
    <property type="entry name" value="E3 UBIQUITIN_ISG15 LIGASE TRIM25-RELATED"/>
    <property type="match status" value="1"/>
</dbReference>
<dbReference type="SUPFAM" id="SSF57845">
    <property type="entry name" value="B-box zinc-binding domain"/>
    <property type="match status" value="1"/>
</dbReference>
<evidence type="ECO:0000259" key="6">
    <source>
        <dbReference type="PROSITE" id="PS50119"/>
    </source>
</evidence>
<dbReference type="InterPro" id="IPR051051">
    <property type="entry name" value="E3_ubiq-ligase_TRIM/RNF"/>
</dbReference>
<evidence type="ECO:0008006" key="9">
    <source>
        <dbReference type="Google" id="ProtNLM"/>
    </source>
</evidence>
<dbReference type="PROSITE" id="PS00518">
    <property type="entry name" value="ZF_RING_1"/>
    <property type="match status" value="1"/>
</dbReference>
<reference evidence="7" key="2">
    <citation type="submission" date="2025-08" db="UniProtKB">
        <authorList>
            <consortium name="Ensembl"/>
        </authorList>
    </citation>
    <scope>IDENTIFICATION</scope>
</reference>
<dbReference type="GO" id="GO:0008270">
    <property type="term" value="F:zinc ion binding"/>
    <property type="evidence" value="ECO:0007669"/>
    <property type="project" value="UniProtKB-KW"/>
</dbReference>
<evidence type="ECO:0000313" key="8">
    <source>
        <dbReference type="Proteomes" id="UP000265120"/>
    </source>
</evidence>
<dbReference type="AlphaFoldDB" id="A0A3P8VPG6"/>
<protein>
    <recommendedName>
        <fullName evidence="9">RING-type domain-containing protein</fullName>
    </recommendedName>
</protein>
<evidence type="ECO:0000256" key="2">
    <source>
        <dbReference type="ARBA" id="ARBA00022771"/>
    </source>
</evidence>
<feature type="domain" description="B box-type" evidence="6">
    <location>
        <begin position="149"/>
        <end position="189"/>
    </location>
</feature>
<dbReference type="InterPro" id="IPR001841">
    <property type="entry name" value="Znf_RING"/>
</dbReference>
<reference evidence="7" key="3">
    <citation type="submission" date="2025-09" db="UniProtKB">
        <authorList>
            <consortium name="Ensembl"/>
        </authorList>
    </citation>
    <scope>IDENTIFICATION</scope>
</reference>
<sequence length="206" mass="23200">MAPKRVQLEQKTICCSICLDVIKDPVTTHCGHSYCMNCINTHWDGEDAKRAYSCPQCRQTSSQRPVLMKNTLLAVLVEDLKDSGLQAAPADHCYAGAEDVACDVCTGRKLKAHKSCLVCLASYCEEHLNPHNESPPFKKHKLVDPFRQLQENICSQHDEVMKMFCRTDQQCICYLCPVNQHKGHDTVSAAAERMEKQPEVFAVINF</sequence>
<dbReference type="InterPro" id="IPR017907">
    <property type="entry name" value="Znf_RING_CS"/>
</dbReference>
<dbReference type="OMA" id="CYLCPVN"/>
<feature type="domain" description="RING-type" evidence="5">
    <location>
        <begin position="15"/>
        <end position="58"/>
    </location>
</feature>
<dbReference type="GeneTree" id="ENSGT01150000286922"/>
<dbReference type="SUPFAM" id="SSF57850">
    <property type="entry name" value="RING/U-box"/>
    <property type="match status" value="1"/>
</dbReference>
<reference evidence="7 8" key="1">
    <citation type="journal article" date="2014" name="Nat. Genet.">
        <title>Whole-genome sequence of a flatfish provides insights into ZW sex chromosome evolution and adaptation to a benthic lifestyle.</title>
        <authorList>
            <person name="Chen S."/>
            <person name="Zhang G."/>
            <person name="Shao C."/>
            <person name="Huang Q."/>
            <person name="Liu G."/>
            <person name="Zhang P."/>
            <person name="Song W."/>
            <person name="An N."/>
            <person name="Chalopin D."/>
            <person name="Volff J.N."/>
            <person name="Hong Y."/>
            <person name="Li Q."/>
            <person name="Sha Z."/>
            <person name="Zhou H."/>
            <person name="Xie M."/>
            <person name="Yu Q."/>
            <person name="Liu Y."/>
            <person name="Xiang H."/>
            <person name="Wang N."/>
            <person name="Wu K."/>
            <person name="Yang C."/>
            <person name="Zhou Q."/>
            <person name="Liao X."/>
            <person name="Yang L."/>
            <person name="Hu Q."/>
            <person name="Zhang J."/>
            <person name="Meng L."/>
            <person name="Jin L."/>
            <person name="Tian Y."/>
            <person name="Lian J."/>
            <person name="Yang J."/>
            <person name="Miao G."/>
            <person name="Liu S."/>
            <person name="Liang Z."/>
            <person name="Yan F."/>
            <person name="Li Y."/>
            <person name="Sun B."/>
            <person name="Zhang H."/>
            <person name="Zhang J."/>
            <person name="Zhu Y."/>
            <person name="Du M."/>
            <person name="Zhao Y."/>
            <person name="Schartl M."/>
            <person name="Tang Q."/>
            <person name="Wang J."/>
        </authorList>
    </citation>
    <scope>NUCLEOTIDE SEQUENCE</scope>
</reference>
<keyword evidence="1" id="KW-0479">Metal-binding</keyword>
<dbReference type="Pfam" id="PF00643">
    <property type="entry name" value="zf-B_box"/>
    <property type="match status" value="1"/>
</dbReference>
<keyword evidence="2 4" id="KW-0863">Zinc-finger</keyword>
<dbReference type="InParanoid" id="A0A3P8VPG6"/>
<evidence type="ECO:0000256" key="4">
    <source>
        <dbReference type="PROSITE-ProRule" id="PRU00024"/>
    </source>
</evidence>
<dbReference type="CDD" id="cd19769">
    <property type="entry name" value="Bbox2_TRIM16-like"/>
    <property type="match status" value="1"/>
</dbReference>
<dbReference type="InterPro" id="IPR000315">
    <property type="entry name" value="Znf_B-box"/>
</dbReference>
<keyword evidence="8" id="KW-1185">Reference proteome</keyword>
<dbReference type="PROSITE" id="PS50089">
    <property type="entry name" value="ZF_RING_2"/>
    <property type="match status" value="1"/>
</dbReference>
<evidence type="ECO:0000256" key="1">
    <source>
        <dbReference type="ARBA" id="ARBA00022723"/>
    </source>
</evidence>
<name>A0A3P8VPG6_CYNSE</name>
<evidence type="ECO:0000313" key="7">
    <source>
        <dbReference type="Ensembl" id="ENSCSEP00000014350.1"/>
    </source>
</evidence>
<dbReference type="PROSITE" id="PS50119">
    <property type="entry name" value="ZF_BBOX"/>
    <property type="match status" value="1"/>
</dbReference>
<dbReference type="Gene3D" id="3.30.40.10">
    <property type="entry name" value="Zinc/RING finger domain, C3HC4 (zinc finger)"/>
    <property type="match status" value="1"/>
</dbReference>
<dbReference type="STRING" id="244447.ENSCSEP00000014350"/>
<keyword evidence="3" id="KW-0862">Zinc</keyword>
<dbReference type="Gene3D" id="3.30.160.60">
    <property type="entry name" value="Classic Zinc Finger"/>
    <property type="match status" value="1"/>
</dbReference>
<organism evidence="7 8">
    <name type="scientific">Cynoglossus semilaevis</name>
    <name type="common">Tongue sole</name>
    <dbReference type="NCBI Taxonomy" id="244447"/>
    <lineage>
        <taxon>Eukaryota</taxon>
        <taxon>Metazoa</taxon>
        <taxon>Chordata</taxon>
        <taxon>Craniata</taxon>
        <taxon>Vertebrata</taxon>
        <taxon>Euteleostomi</taxon>
        <taxon>Actinopterygii</taxon>
        <taxon>Neopterygii</taxon>
        <taxon>Teleostei</taxon>
        <taxon>Neoteleostei</taxon>
        <taxon>Acanthomorphata</taxon>
        <taxon>Carangaria</taxon>
        <taxon>Pleuronectiformes</taxon>
        <taxon>Pleuronectoidei</taxon>
        <taxon>Cynoglossidae</taxon>
        <taxon>Cynoglossinae</taxon>
        <taxon>Cynoglossus</taxon>
    </lineage>
</organism>
<dbReference type="PANTHER" id="PTHR25465">
    <property type="entry name" value="B-BOX DOMAIN CONTAINING"/>
    <property type="match status" value="1"/>
</dbReference>
<dbReference type="InterPro" id="IPR013083">
    <property type="entry name" value="Znf_RING/FYVE/PHD"/>
</dbReference>
<evidence type="ECO:0000259" key="5">
    <source>
        <dbReference type="PROSITE" id="PS50089"/>
    </source>
</evidence>
<accession>A0A3P8VPG6</accession>
<dbReference type="Pfam" id="PF15227">
    <property type="entry name" value="zf-C3HC4_4"/>
    <property type="match status" value="1"/>
</dbReference>
<dbReference type="Gene3D" id="4.10.830.40">
    <property type="match status" value="1"/>
</dbReference>
<dbReference type="SMART" id="SM00336">
    <property type="entry name" value="BBOX"/>
    <property type="match status" value="1"/>
</dbReference>
<dbReference type="SMART" id="SM00184">
    <property type="entry name" value="RING"/>
    <property type="match status" value="1"/>
</dbReference>
<proteinExistence type="predicted"/>
<dbReference type="Proteomes" id="UP000265120">
    <property type="component" value="Chromosome 3"/>
</dbReference>
<evidence type="ECO:0000256" key="3">
    <source>
        <dbReference type="ARBA" id="ARBA00022833"/>
    </source>
</evidence>
<dbReference type="Ensembl" id="ENSCSET00000014519.1">
    <property type="protein sequence ID" value="ENSCSEP00000014350.1"/>
    <property type="gene ID" value="ENSCSEG00000009221.1"/>
</dbReference>